<proteinExistence type="predicted"/>
<evidence type="ECO:0000313" key="2">
    <source>
        <dbReference type="EMBL" id="CAG6392231.1"/>
    </source>
</evidence>
<feature type="compositionally biased region" description="Basic residues" evidence="1">
    <location>
        <begin position="78"/>
        <end position="90"/>
    </location>
</feature>
<sequence length="324" mass="35303">MGEIHFRGANEPAGKHQEITLATPVPGGCPAGRFGPPARGGRPARTTCSCTAHRPARRRPAGDPARRQIRAGALGRHLGGRRGRHGRRGARRDLALPARRPGGRPAHGRADRHAGHQPGVTDDAGHRRPGLQLGRRRQGDHLGAARRRPRLSDQAGQRGPDPARHPRRRRRRGHRGPLDSRPAQRPHPPRHRAVLLPVPAAHEQGAGRPGPHRGRQVQLGHCPGTRARFQDHQQSGLRDLRQARCRRSRTSDCISQGCGPGTWLNAFSCTPRTRKPARVPHFRFPAADSLVKGKTSPVDGEPTDSSLKAVARPPSRRKPIGAGR</sequence>
<comment type="caution">
    <text evidence="2">The sequence shown here is derived from an EMBL/GenBank/DDBJ whole genome shotgun (WGS) entry which is preliminary data.</text>
</comment>
<name>A0A9W4GR41_9ACTN</name>
<gene>
    <name evidence="2" type="ORF">SCOCK_160014</name>
</gene>
<feature type="compositionally biased region" description="Low complexity" evidence="1">
    <location>
        <begin position="26"/>
        <end position="45"/>
    </location>
</feature>
<feature type="compositionally biased region" description="Basic residues" evidence="1">
    <location>
        <begin position="165"/>
        <end position="175"/>
    </location>
</feature>
<organism evidence="2 3">
    <name type="scientific">Actinacidiphila cocklensis</name>
    <dbReference type="NCBI Taxonomy" id="887465"/>
    <lineage>
        <taxon>Bacteria</taxon>
        <taxon>Bacillati</taxon>
        <taxon>Actinomycetota</taxon>
        <taxon>Actinomycetes</taxon>
        <taxon>Kitasatosporales</taxon>
        <taxon>Streptomycetaceae</taxon>
        <taxon>Actinacidiphila</taxon>
    </lineage>
</organism>
<keyword evidence="3" id="KW-1185">Reference proteome</keyword>
<evidence type="ECO:0000256" key="1">
    <source>
        <dbReference type="SAM" id="MobiDB-lite"/>
    </source>
</evidence>
<dbReference type="EMBL" id="CAJSLV010000044">
    <property type="protein sequence ID" value="CAG6392231.1"/>
    <property type="molecule type" value="Genomic_DNA"/>
</dbReference>
<feature type="region of interest" description="Disordered" evidence="1">
    <location>
        <begin position="286"/>
        <end position="324"/>
    </location>
</feature>
<feature type="region of interest" description="Disordered" evidence="1">
    <location>
        <begin position="23"/>
        <end position="191"/>
    </location>
</feature>
<protein>
    <submittedName>
        <fullName evidence="2">Uncharacterized protein</fullName>
    </submittedName>
</protein>
<feature type="compositionally biased region" description="Basic residues" evidence="1">
    <location>
        <begin position="314"/>
        <end position="324"/>
    </location>
</feature>
<evidence type="ECO:0000313" key="3">
    <source>
        <dbReference type="Proteomes" id="UP001152519"/>
    </source>
</evidence>
<dbReference type="AlphaFoldDB" id="A0A9W4GR41"/>
<feature type="compositionally biased region" description="Basic residues" evidence="1">
    <location>
        <begin position="134"/>
        <end position="149"/>
    </location>
</feature>
<reference evidence="2" key="1">
    <citation type="submission" date="2021-05" db="EMBL/GenBank/DDBJ databases">
        <authorList>
            <person name="Arsene-Ploetze F."/>
        </authorList>
    </citation>
    <scope>NUCLEOTIDE SEQUENCE</scope>
    <source>
        <strain evidence="2">DSM 42138</strain>
    </source>
</reference>
<feature type="compositionally biased region" description="Low complexity" evidence="1">
    <location>
        <begin position="95"/>
        <end position="104"/>
    </location>
</feature>
<dbReference type="Proteomes" id="UP001152519">
    <property type="component" value="Unassembled WGS sequence"/>
</dbReference>
<accession>A0A9W4GR41</accession>